<dbReference type="CDD" id="cd01991">
    <property type="entry name" value="Asn_synthase_B_C"/>
    <property type="match status" value="1"/>
</dbReference>
<dbReference type="SUPFAM" id="SSF56235">
    <property type="entry name" value="N-terminal nucleophile aminohydrolases (Ntn hydrolases)"/>
    <property type="match status" value="1"/>
</dbReference>
<dbReference type="PANTHER" id="PTHR43284">
    <property type="entry name" value="ASPARAGINE SYNTHETASE (GLUTAMINE-HYDROLYZING)"/>
    <property type="match status" value="1"/>
</dbReference>
<comment type="catalytic activity">
    <reaction evidence="7">
        <text>L-aspartate + L-glutamine + ATP + H2O = L-asparagine + L-glutamate + AMP + diphosphate + H(+)</text>
        <dbReference type="Rhea" id="RHEA:12228"/>
        <dbReference type="ChEBI" id="CHEBI:15377"/>
        <dbReference type="ChEBI" id="CHEBI:15378"/>
        <dbReference type="ChEBI" id="CHEBI:29985"/>
        <dbReference type="ChEBI" id="CHEBI:29991"/>
        <dbReference type="ChEBI" id="CHEBI:30616"/>
        <dbReference type="ChEBI" id="CHEBI:33019"/>
        <dbReference type="ChEBI" id="CHEBI:58048"/>
        <dbReference type="ChEBI" id="CHEBI:58359"/>
        <dbReference type="ChEBI" id="CHEBI:456215"/>
        <dbReference type="EC" id="6.3.5.4"/>
    </reaction>
</comment>
<keyword evidence="6" id="KW-0315">Glutamine amidotransferase</keyword>
<evidence type="ECO:0000259" key="8">
    <source>
        <dbReference type="PROSITE" id="PS51278"/>
    </source>
</evidence>
<evidence type="ECO:0000256" key="5">
    <source>
        <dbReference type="ARBA" id="ARBA00022840"/>
    </source>
</evidence>
<dbReference type="CDD" id="cd00712">
    <property type="entry name" value="AsnB"/>
    <property type="match status" value="1"/>
</dbReference>
<evidence type="ECO:0000256" key="1">
    <source>
        <dbReference type="ARBA" id="ARBA00005187"/>
    </source>
</evidence>
<dbReference type="InterPro" id="IPR006426">
    <property type="entry name" value="Asn_synth_AEB"/>
</dbReference>
<accession>A0ABT8SMH8</accession>
<reference evidence="9" key="1">
    <citation type="submission" date="2023-07" db="EMBL/GenBank/DDBJ databases">
        <title>Brevundimonas soil sp. nov., isolated from the soil of chemical plant.</title>
        <authorList>
            <person name="Wu N."/>
        </authorList>
    </citation>
    <scope>NUCLEOTIDE SEQUENCE</scope>
    <source>
        <strain evidence="9">XZ-24</strain>
    </source>
</reference>
<dbReference type="InterPro" id="IPR029055">
    <property type="entry name" value="Ntn_hydrolases_N"/>
</dbReference>
<dbReference type="Pfam" id="PF00733">
    <property type="entry name" value="Asn_synthase"/>
    <property type="match status" value="1"/>
</dbReference>
<comment type="caution">
    <text evidence="9">The sequence shown here is derived from an EMBL/GenBank/DDBJ whole genome shotgun (WGS) entry which is preliminary data.</text>
</comment>
<proteinExistence type="inferred from homology"/>
<dbReference type="InterPro" id="IPR051786">
    <property type="entry name" value="ASN_synthetase/amidase"/>
</dbReference>
<dbReference type="Gene3D" id="3.40.50.620">
    <property type="entry name" value="HUPs"/>
    <property type="match status" value="1"/>
</dbReference>
<evidence type="ECO:0000313" key="9">
    <source>
        <dbReference type="EMBL" id="MDO1559174.1"/>
    </source>
</evidence>
<sequence>MCGIAGILGADQPPEQAVREMIERLQHRGPDGIRVESGPGWAVAHARLSIIDLEGGWQPLHAAGSTIIGNGEIYNYIELIEEFGLKDQLKTGSDFEPLLHLYAREGEKAFSRLRGMYAFCLIGGDGRTWLVRDPFGIKPLYVRQERDELRFASETRSLSGRRVRPEAINEVLELNYSIHDIQEHVRRIEPGEVAQVFDGRATLRPGYGHAKAELSSVPRERRILPWLSPTGEYVGEVAHALVQLDAVLEDSVRVHQRSDVPYGLFLSGGIDSSTIATLMSRLNERPVTAFTCGFDAPGARDERAAAERVAKALNLDWRETAFGEEDFWHILPEVAWCLDDPTTDYATLPTWKLAEAAKGTLTVVLSGEGGDELFAGYGRYRRALRPRWLGGRPAAPQPALVGVLKPNSALLQWSYREKAAAQPWMSPLQRAQAADIATWLPNDLLLKLDRTLMAHGLEGRTPFLDREVAAFAFHLPDRMKVRGRYGKWLLRKWLERHCPAAEPWAKKKGFTVPVAAWIAPRAADLARTLPSHEGLNQVCDPDAVRAVFEGDEAVSARWPLLFYAVWFNIHVLGMDRAQALRAVLGTV</sequence>
<evidence type="ECO:0000256" key="2">
    <source>
        <dbReference type="ARBA" id="ARBA00005752"/>
    </source>
</evidence>
<dbReference type="PIRSF" id="PIRSF001589">
    <property type="entry name" value="Asn_synthetase_glu-h"/>
    <property type="match status" value="1"/>
</dbReference>
<dbReference type="InterPro" id="IPR001962">
    <property type="entry name" value="Asn_synthase"/>
</dbReference>
<keyword evidence="9" id="KW-0436">Ligase</keyword>
<dbReference type="Pfam" id="PF13537">
    <property type="entry name" value="GATase_7"/>
    <property type="match status" value="1"/>
</dbReference>
<evidence type="ECO:0000256" key="4">
    <source>
        <dbReference type="ARBA" id="ARBA00022741"/>
    </source>
</evidence>
<dbReference type="InterPro" id="IPR033738">
    <property type="entry name" value="AsnB_N"/>
</dbReference>
<comment type="pathway">
    <text evidence="1">Amino-acid biosynthesis; L-asparagine biosynthesis; L-asparagine from L-aspartate (L-Gln route): step 1/1.</text>
</comment>
<protein>
    <recommendedName>
        <fullName evidence="3">asparagine synthase (glutamine-hydrolyzing)</fullName>
        <ecNumber evidence="3">6.3.5.4</ecNumber>
    </recommendedName>
</protein>
<evidence type="ECO:0000256" key="7">
    <source>
        <dbReference type="ARBA" id="ARBA00048741"/>
    </source>
</evidence>
<name>A0ABT8SMH8_9CAUL</name>
<evidence type="ECO:0000313" key="10">
    <source>
        <dbReference type="Proteomes" id="UP001169063"/>
    </source>
</evidence>
<feature type="domain" description="Glutamine amidotransferase type-2" evidence="8">
    <location>
        <begin position="2"/>
        <end position="199"/>
    </location>
</feature>
<dbReference type="EMBL" id="JAUKTR010000002">
    <property type="protein sequence ID" value="MDO1559174.1"/>
    <property type="molecule type" value="Genomic_DNA"/>
</dbReference>
<dbReference type="SUPFAM" id="SSF52402">
    <property type="entry name" value="Adenine nucleotide alpha hydrolases-like"/>
    <property type="match status" value="1"/>
</dbReference>
<dbReference type="Gene3D" id="3.60.20.10">
    <property type="entry name" value="Glutamine Phosphoribosylpyrophosphate, subunit 1, domain 1"/>
    <property type="match status" value="1"/>
</dbReference>
<dbReference type="Proteomes" id="UP001169063">
    <property type="component" value="Unassembled WGS sequence"/>
</dbReference>
<evidence type="ECO:0000256" key="6">
    <source>
        <dbReference type="ARBA" id="ARBA00022962"/>
    </source>
</evidence>
<evidence type="ECO:0000256" key="3">
    <source>
        <dbReference type="ARBA" id="ARBA00012737"/>
    </source>
</evidence>
<gene>
    <name evidence="9" type="primary">asnB</name>
    <name evidence="9" type="ORF">Q0812_07005</name>
</gene>
<dbReference type="NCBIfam" id="TIGR01536">
    <property type="entry name" value="asn_synth_AEB"/>
    <property type="match status" value="1"/>
</dbReference>
<comment type="similarity">
    <text evidence="2">Belongs to the asparagine synthetase family.</text>
</comment>
<dbReference type="InterPro" id="IPR017932">
    <property type="entry name" value="GATase_2_dom"/>
</dbReference>
<dbReference type="InterPro" id="IPR014729">
    <property type="entry name" value="Rossmann-like_a/b/a_fold"/>
</dbReference>
<keyword evidence="10" id="KW-1185">Reference proteome</keyword>
<dbReference type="PANTHER" id="PTHR43284:SF1">
    <property type="entry name" value="ASPARAGINE SYNTHETASE"/>
    <property type="match status" value="1"/>
</dbReference>
<dbReference type="GO" id="GO:0004066">
    <property type="term" value="F:asparagine synthase (glutamine-hydrolyzing) activity"/>
    <property type="evidence" value="ECO:0007669"/>
    <property type="project" value="UniProtKB-EC"/>
</dbReference>
<dbReference type="PROSITE" id="PS51278">
    <property type="entry name" value="GATASE_TYPE_2"/>
    <property type="match status" value="1"/>
</dbReference>
<keyword evidence="5" id="KW-0067">ATP-binding</keyword>
<dbReference type="RefSeq" id="WP_302109597.1">
    <property type="nucleotide sequence ID" value="NZ_JAUKTR010000002.1"/>
</dbReference>
<keyword evidence="4" id="KW-0547">Nucleotide-binding</keyword>
<dbReference type="EC" id="6.3.5.4" evidence="3"/>
<organism evidence="9 10">
    <name type="scientific">Peiella sedimenti</name>
    <dbReference type="NCBI Taxonomy" id="3061083"/>
    <lineage>
        <taxon>Bacteria</taxon>
        <taxon>Pseudomonadati</taxon>
        <taxon>Pseudomonadota</taxon>
        <taxon>Alphaproteobacteria</taxon>
        <taxon>Caulobacterales</taxon>
        <taxon>Caulobacteraceae</taxon>
        <taxon>Peiella</taxon>
    </lineage>
</organism>